<evidence type="ECO:0000313" key="2">
    <source>
        <dbReference type="EMBL" id="MFC4656126.1"/>
    </source>
</evidence>
<dbReference type="InterPro" id="IPR048357">
    <property type="entry name" value="MSG_insertion"/>
</dbReference>
<evidence type="ECO:0000259" key="1">
    <source>
        <dbReference type="Pfam" id="PF20658"/>
    </source>
</evidence>
<protein>
    <submittedName>
        <fullName evidence="2">Malate synthase</fullName>
    </submittedName>
</protein>
<dbReference type="EMBL" id="JBHSGB010000012">
    <property type="protein sequence ID" value="MFC4656126.1"/>
    <property type="molecule type" value="Genomic_DNA"/>
</dbReference>
<dbReference type="InterPro" id="IPR011076">
    <property type="entry name" value="Malate_synth_sf"/>
</dbReference>
<dbReference type="Gene3D" id="2.170.170.11">
    <property type="entry name" value="Malate synthase G - maily-beta sub-domain"/>
    <property type="match status" value="1"/>
</dbReference>
<keyword evidence="3" id="KW-1185">Reference proteome</keyword>
<gene>
    <name evidence="2" type="ORF">ACFO3I_14015</name>
</gene>
<reference evidence="3" key="1">
    <citation type="journal article" date="2019" name="Int. J. Syst. Evol. Microbiol.">
        <title>The Global Catalogue of Microorganisms (GCM) 10K type strain sequencing project: providing services to taxonomists for standard genome sequencing and annotation.</title>
        <authorList>
            <consortium name="The Broad Institute Genomics Platform"/>
            <consortium name="The Broad Institute Genome Sequencing Center for Infectious Disease"/>
            <person name="Wu L."/>
            <person name="Ma J."/>
        </authorList>
    </citation>
    <scope>NUCLEOTIDE SEQUENCE [LARGE SCALE GENOMIC DNA]</scope>
    <source>
        <strain evidence="3">DT28</strain>
    </source>
</reference>
<accession>A0ABV9JPE5</accession>
<dbReference type="InterPro" id="IPR006253">
    <property type="entry name" value="Malate_synthG"/>
</dbReference>
<dbReference type="RefSeq" id="WP_377334907.1">
    <property type="nucleotide sequence ID" value="NZ_JBHSGB010000012.1"/>
</dbReference>
<dbReference type="Pfam" id="PF20658">
    <property type="entry name" value="MSG_insertion"/>
    <property type="match status" value="1"/>
</dbReference>
<feature type="domain" description="Malate synthase G alpha-beta insertion" evidence="1">
    <location>
        <begin position="29"/>
        <end position="97"/>
    </location>
</feature>
<comment type="caution">
    <text evidence="2">The sequence shown here is derived from an EMBL/GenBank/DDBJ whole genome shotgun (WGS) entry which is preliminary data.</text>
</comment>
<dbReference type="SUPFAM" id="SSF51645">
    <property type="entry name" value="Malate synthase G"/>
    <property type="match status" value="1"/>
</dbReference>
<name>A0ABV9JPE5_9GAMM</name>
<evidence type="ECO:0000313" key="3">
    <source>
        <dbReference type="Proteomes" id="UP001595962"/>
    </source>
</evidence>
<dbReference type="PANTHER" id="PTHR42739">
    <property type="entry name" value="MALATE SYNTHASE G"/>
    <property type="match status" value="1"/>
</dbReference>
<dbReference type="Proteomes" id="UP001595962">
    <property type="component" value="Unassembled WGS sequence"/>
</dbReference>
<sequence length="164" mass="18502">MNNTALTQMEQPFQQQCQMIAEFNVMHRRQILDYSKAFLDKVFPLDRGSHQDVQSYVMYYQHLLVFFADGSQTGLQNPAQLVAFGGAEEKPQSLLLCDHGRHVELLFCRASSDDKAGISDILLQLSDGQWFSMLRGNTAPAACVSPAQYSPCFRDLQGGFYQPQ</sequence>
<proteinExistence type="predicted"/>
<dbReference type="PANTHER" id="PTHR42739:SF1">
    <property type="entry name" value="MALATE SYNTHASE G"/>
    <property type="match status" value="1"/>
</dbReference>
<organism evidence="2 3">
    <name type="scientific">Rheinheimera marina</name>
    <dbReference type="NCBI Taxonomy" id="1774958"/>
    <lineage>
        <taxon>Bacteria</taxon>
        <taxon>Pseudomonadati</taxon>
        <taxon>Pseudomonadota</taxon>
        <taxon>Gammaproteobacteria</taxon>
        <taxon>Chromatiales</taxon>
        <taxon>Chromatiaceae</taxon>
        <taxon>Rheinheimera</taxon>
    </lineage>
</organism>